<sequence>MSNALAVPAVTAALTTLVQNAVDGLGINPRPVVVPGPLDDTGDHARVGVHLYRVSRNATLSLADLPTRSSAGHLRQKPRAALDLHYLFTFRGSNEWETQQLLAGTAAVLHTVPHVTATLLADAEADHPEITGNDLAQADEPVRVTPEALSTDELSRLWALFPPATFTVTLAVTAGPVLVDGGGDPGAVLPVRTVLVGAAPFAPPRLDGAAGPEGRGAPVRAADPMPDLHLHGHALAAREGETSEVLVDGAPVTGVTAADDTHLVLTAPALAPGRRRISVRRSGPPPHPTLSPTRPAQVSAPVVVLVVPTLGTVVATTGSGHRPGLRTGTVSAAVTPPVGPGNRVRLLLDAMTPGSAVSLALTAGLPAGGPPTAQVDFTVTDAPAGPYRLTLEVDGARSLPGLDANGLYVPTVVTL</sequence>
<dbReference type="AlphaFoldDB" id="A0A0L8M5G2"/>
<dbReference type="Proteomes" id="UP000037084">
    <property type="component" value="Unassembled WGS sequence"/>
</dbReference>
<dbReference type="RefSeq" id="WP_053176216.1">
    <property type="nucleotide sequence ID" value="NZ_LGUV01000362.1"/>
</dbReference>
<evidence type="ECO:0000313" key="4">
    <source>
        <dbReference type="Proteomes" id="UP000037084"/>
    </source>
</evidence>
<feature type="region of interest" description="Disordered" evidence="1">
    <location>
        <begin position="277"/>
        <end position="296"/>
    </location>
</feature>
<dbReference type="Pfam" id="PF14065">
    <property type="entry name" value="Pvc16_N"/>
    <property type="match status" value="1"/>
</dbReference>
<proteinExistence type="predicted"/>
<dbReference type="InterPro" id="IPR025351">
    <property type="entry name" value="Pvc16_N"/>
</dbReference>
<gene>
    <name evidence="3" type="ORF">ADK75_30605</name>
</gene>
<feature type="domain" description="Pvc16 N-terminal" evidence="2">
    <location>
        <begin position="9"/>
        <end position="192"/>
    </location>
</feature>
<comment type="caution">
    <text evidence="3">The sequence shown here is derived from an EMBL/GenBank/DDBJ whole genome shotgun (WGS) entry which is preliminary data.</text>
</comment>
<evidence type="ECO:0000259" key="2">
    <source>
        <dbReference type="Pfam" id="PF14065"/>
    </source>
</evidence>
<dbReference type="OrthoDB" id="527247at2"/>
<evidence type="ECO:0000256" key="1">
    <source>
        <dbReference type="SAM" id="MobiDB-lite"/>
    </source>
</evidence>
<reference evidence="4" key="1">
    <citation type="submission" date="2015-07" db="EMBL/GenBank/DDBJ databases">
        <authorList>
            <consortium name="Consortium for Microbial Forensics and Genomics (microFORGE)"/>
            <person name="Knight B.M."/>
            <person name="Roberts D.P."/>
            <person name="Lin D."/>
            <person name="Hari K."/>
            <person name="Fletcher J."/>
            <person name="Melcher U."/>
            <person name="Blagden T."/>
            <person name="Winegar R.A."/>
        </authorList>
    </citation>
    <scope>NUCLEOTIDE SEQUENCE [LARGE SCALE GENOMIC DNA]</scope>
    <source>
        <strain evidence="4">NRRL B-1447</strain>
    </source>
</reference>
<dbReference type="EMBL" id="LGUV01000362">
    <property type="protein sequence ID" value="KOG45626.1"/>
    <property type="molecule type" value="Genomic_DNA"/>
</dbReference>
<dbReference type="PATRIC" id="fig|1961.12.peg.6792"/>
<evidence type="ECO:0000313" key="3">
    <source>
        <dbReference type="EMBL" id="KOG45626.1"/>
    </source>
</evidence>
<organism evidence="3 4">
    <name type="scientific">Streptomyces virginiae</name>
    <name type="common">Streptomyces cinnamonensis</name>
    <dbReference type="NCBI Taxonomy" id="1961"/>
    <lineage>
        <taxon>Bacteria</taxon>
        <taxon>Bacillati</taxon>
        <taxon>Actinomycetota</taxon>
        <taxon>Actinomycetes</taxon>
        <taxon>Kitasatosporales</taxon>
        <taxon>Streptomycetaceae</taxon>
        <taxon>Streptomyces</taxon>
    </lineage>
</organism>
<accession>A0A0L8M5G2</accession>
<name>A0A0L8M5G2_STRVG</name>
<protein>
    <recommendedName>
        <fullName evidence="2">Pvc16 N-terminal domain-containing protein</fullName>
    </recommendedName>
</protein>